<dbReference type="PANTHER" id="PTHR33734">
    <property type="entry name" value="LYSM DOMAIN-CONTAINING GPI-ANCHORED PROTEIN 2"/>
    <property type="match status" value="1"/>
</dbReference>
<feature type="domain" description="LysM" evidence="2">
    <location>
        <begin position="286"/>
        <end position="330"/>
    </location>
</feature>
<proteinExistence type="predicted"/>
<evidence type="ECO:0000313" key="4">
    <source>
        <dbReference type="Proteomes" id="UP001056426"/>
    </source>
</evidence>
<dbReference type="AlphaFoldDB" id="A0A9J6ZT50"/>
<dbReference type="InterPro" id="IPR028082">
    <property type="entry name" value="Peripla_BP_I"/>
</dbReference>
<feature type="domain" description="LysM" evidence="2">
    <location>
        <begin position="351"/>
        <end position="395"/>
    </location>
</feature>
<dbReference type="RefSeq" id="WP_250725181.1">
    <property type="nucleotide sequence ID" value="NZ_CP098400.1"/>
</dbReference>
<keyword evidence="4" id="KW-1185">Reference proteome</keyword>
<evidence type="ECO:0000313" key="3">
    <source>
        <dbReference type="EMBL" id="URW80766.1"/>
    </source>
</evidence>
<dbReference type="EMBL" id="CP098400">
    <property type="protein sequence ID" value="URW80766.1"/>
    <property type="molecule type" value="Genomic_DNA"/>
</dbReference>
<dbReference type="Pfam" id="PF01476">
    <property type="entry name" value="LysM"/>
    <property type="match status" value="5"/>
</dbReference>
<evidence type="ECO:0000256" key="1">
    <source>
        <dbReference type="SAM" id="MobiDB-lite"/>
    </source>
</evidence>
<dbReference type="Gene3D" id="3.40.50.2300">
    <property type="match status" value="2"/>
</dbReference>
<sequence length="829" mass="93249">MKFTRRTISVIFLFSVLLTGLNGQNLTGELPQKMVINGKQYYLHVIQKGEGLYRISVNYGVPMQAIIEANPDIEGTLKIGQILRIPVSTATPGTATSTSFIYHTVEAGQTAYSLSRKYNVSLDELYKYNPGTEKGLIVGAILQIPAKPELPAQGVAGQAAGQGQVSRPLGQAAQTQPVQPQVQTTPGQAAQSAQTRSAAVDIMPELSQRDERYIYHIVEAGETMYSLSRKYNISMDQLLEYNPALRSGVLVSGSEIRILKSTLANNLSIAEEEVSNQGVVEDDRYLYHTIQPGQTLYSIGRMYQADLAAIKALNPGLNENDLKVGSVIRVPKPKVDMSLADLDQNDRSLYRIHKVKRKETLYGISRMYNVDVETIKQINPRIDFQNLQTRDEIRIPTDAWFARQTALSMRKDEAEPVKAPDMSIYDVTVGCEKNYTLGYKEPIRVALMLPFAAAQHQSYSESIQVSRESRTSSNRNKMFTEFYSGVLLALDTLKKQGISVELSVYDIAPDTNAVRRALRDPSLSRQHLIIGPALAGELPLVSEFSRAHGIPLVYPMSNTNPQLDNNPYLFHINTPDYLVFDKIAEDIVKQASGGKLIVIRPTEKDDNAGHFIQLLRQKVAATEGRWNAVRMVEYLPTANEMNDLINLVARDSANHVVVPSTKLSEVSRLVPILFGVREQTKANINFYGLSDVLRFQTVEPEQIHALNGTFYRHFGLDYNDSHTKAFISKYRQWYHTEPHAISPFFQSSDATSGFSRYGIWGYDVANYFISAIASYGEDFELCLDKFRHDQVQFNFRFERTSNWGGFYNAGLYKFRFRSDLKMERVALDK</sequence>
<evidence type="ECO:0000259" key="2">
    <source>
        <dbReference type="PROSITE" id="PS51782"/>
    </source>
</evidence>
<feature type="region of interest" description="Disordered" evidence="1">
    <location>
        <begin position="155"/>
        <end position="193"/>
    </location>
</feature>
<reference evidence="3" key="1">
    <citation type="submission" date="2022-05" db="EMBL/GenBank/DDBJ databases">
        <authorList>
            <person name="Sun X."/>
        </authorList>
    </citation>
    <scope>NUCLEOTIDE SEQUENCE</scope>
    <source>
        <strain evidence="3">Ai-910</strain>
    </source>
</reference>
<dbReference type="InterPro" id="IPR036779">
    <property type="entry name" value="LysM_dom_sf"/>
</dbReference>
<dbReference type="KEGG" id="alkq:M9189_05300"/>
<feature type="domain" description="LysM" evidence="2">
    <location>
        <begin position="101"/>
        <end position="144"/>
    </location>
</feature>
<organism evidence="3 4">
    <name type="scientific">Xiashengella succiniciproducens</name>
    <dbReference type="NCBI Taxonomy" id="2949635"/>
    <lineage>
        <taxon>Bacteria</taxon>
        <taxon>Pseudomonadati</taxon>
        <taxon>Bacteroidota</taxon>
        <taxon>Bacteroidia</taxon>
        <taxon>Marinilabiliales</taxon>
        <taxon>Marinilabiliaceae</taxon>
        <taxon>Xiashengella</taxon>
    </lineage>
</organism>
<dbReference type="PANTHER" id="PTHR33734:SF22">
    <property type="entry name" value="MEMBRANE-BOUND LYTIC MUREIN TRANSGLYCOSYLASE D"/>
    <property type="match status" value="1"/>
</dbReference>
<accession>A0A9J6ZT50</accession>
<dbReference type="CDD" id="cd00118">
    <property type="entry name" value="LysM"/>
    <property type="match status" value="5"/>
</dbReference>
<dbReference type="SUPFAM" id="SSF53822">
    <property type="entry name" value="Periplasmic binding protein-like I"/>
    <property type="match status" value="1"/>
</dbReference>
<dbReference type="Gene3D" id="3.10.350.10">
    <property type="entry name" value="LysM domain"/>
    <property type="match status" value="5"/>
</dbReference>
<dbReference type="Proteomes" id="UP001056426">
    <property type="component" value="Chromosome"/>
</dbReference>
<feature type="domain" description="LysM" evidence="2">
    <location>
        <begin position="42"/>
        <end position="85"/>
    </location>
</feature>
<dbReference type="InterPro" id="IPR018392">
    <property type="entry name" value="LysM"/>
</dbReference>
<feature type="domain" description="LysM" evidence="2">
    <location>
        <begin position="214"/>
        <end position="258"/>
    </location>
</feature>
<reference evidence="3" key="2">
    <citation type="submission" date="2022-06" db="EMBL/GenBank/DDBJ databases">
        <title>Xiashengella guii gen. nov. sp. nov., a bacterium isolated form anaerobic digestion tank.</title>
        <authorList>
            <person name="Huang H."/>
        </authorList>
    </citation>
    <scope>NUCLEOTIDE SEQUENCE</scope>
    <source>
        <strain evidence="3">Ai-910</strain>
    </source>
</reference>
<dbReference type="SUPFAM" id="SSF54106">
    <property type="entry name" value="LysM domain"/>
    <property type="match status" value="5"/>
</dbReference>
<dbReference type="SMART" id="SM00257">
    <property type="entry name" value="LysM"/>
    <property type="match status" value="5"/>
</dbReference>
<gene>
    <name evidence="3" type="ORF">M9189_05300</name>
</gene>
<protein>
    <submittedName>
        <fullName evidence="3">LysM peptidoglycan-binding domain-containing protein</fullName>
    </submittedName>
</protein>
<dbReference type="PROSITE" id="PS51782">
    <property type="entry name" value="LYSM"/>
    <property type="match status" value="5"/>
</dbReference>
<name>A0A9J6ZT50_9BACT</name>